<dbReference type="EMBL" id="BGPR01087129">
    <property type="protein sequence ID" value="GBM06016.1"/>
    <property type="molecule type" value="Genomic_DNA"/>
</dbReference>
<name>A0A4Y2CQA9_ARAVE</name>
<organism evidence="3 5">
    <name type="scientific">Araneus ventricosus</name>
    <name type="common">Orbweaver spider</name>
    <name type="synonym">Epeira ventricosa</name>
    <dbReference type="NCBI Taxonomy" id="182803"/>
    <lineage>
        <taxon>Eukaryota</taxon>
        <taxon>Metazoa</taxon>
        <taxon>Ecdysozoa</taxon>
        <taxon>Arthropoda</taxon>
        <taxon>Chelicerata</taxon>
        <taxon>Arachnida</taxon>
        <taxon>Araneae</taxon>
        <taxon>Araneomorphae</taxon>
        <taxon>Entelegynae</taxon>
        <taxon>Araneoidea</taxon>
        <taxon>Araneidae</taxon>
        <taxon>Araneus</taxon>
    </lineage>
</organism>
<dbReference type="PANTHER" id="PTHR46343:SF2">
    <property type="entry name" value="SUSHI_VON WILLEBRAND FACTOR TYPE A_EGF_PENTRAXIN DOMAIN-CONTAINING 1"/>
    <property type="match status" value="1"/>
</dbReference>
<dbReference type="InterPro" id="IPR003410">
    <property type="entry name" value="HYR_dom"/>
</dbReference>
<keyword evidence="1" id="KW-0677">Repeat</keyword>
<dbReference type="AlphaFoldDB" id="A0A4Y2CQA9"/>
<evidence type="ECO:0000256" key="1">
    <source>
        <dbReference type="ARBA" id="ARBA00022737"/>
    </source>
</evidence>
<evidence type="ECO:0000259" key="2">
    <source>
        <dbReference type="PROSITE" id="PS50825"/>
    </source>
</evidence>
<dbReference type="OrthoDB" id="6515930at2759"/>
<dbReference type="PROSITE" id="PS50825">
    <property type="entry name" value="HYR"/>
    <property type="match status" value="1"/>
</dbReference>
<feature type="domain" description="HYR" evidence="2">
    <location>
        <begin position="1"/>
        <end position="84"/>
    </location>
</feature>
<comment type="caution">
    <text evidence="3">The sequence shown here is derived from an EMBL/GenBank/DDBJ whole genome shotgun (WGS) entry which is preliminary data.</text>
</comment>
<evidence type="ECO:0000313" key="3">
    <source>
        <dbReference type="EMBL" id="GBM05967.1"/>
    </source>
</evidence>
<proteinExistence type="predicted"/>
<accession>A0A4Y2CQA9</accession>
<feature type="non-terminal residue" evidence="3">
    <location>
        <position position="1"/>
    </location>
</feature>
<reference evidence="3 5" key="1">
    <citation type="journal article" date="2019" name="Sci. Rep.">
        <title>Orb-weaving spider Araneus ventricosus genome elucidates the spidroin gene catalogue.</title>
        <authorList>
            <person name="Kono N."/>
            <person name="Nakamura H."/>
            <person name="Ohtoshi R."/>
            <person name="Moran D.A.P."/>
            <person name="Shinohara A."/>
            <person name="Yoshida Y."/>
            <person name="Fujiwara M."/>
            <person name="Mori M."/>
            <person name="Tomita M."/>
            <person name="Arakawa K."/>
        </authorList>
    </citation>
    <scope>NUCLEOTIDE SEQUENCE [LARGE SCALE GENOMIC DNA]</scope>
</reference>
<dbReference type="InterPro" id="IPR043555">
    <property type="entry name" value="SRPX-like"/>
</dbReference>
<dbReference type="EMBL" id="BGPR01087116">
    <property type="protein sequence ID" value="GBM05967.1"/>
    <property type="molecule type" value="Genomic_DNA"/>
</dbReference>
<keyword evidence="5" id="KW-1185">Reference proteome</keyword>
<sequence>AKPPVITCPPPLVVSADKGSKGTTVNWKIPEPADNSGLRPKIFTYPEFIIPPVYLELGKTNIQYVAVDRAGHKSSCGFQIMVYGNFHFPYLAREIRERARWFSCSEIILSE</sequence>
<evidence type="ECO:0000313" key="4">
    <source>
        <dbReference type="EMBL" id="GBM06016.1"/>
    </source>
</evidence>
<dbReference type="PANTHER" id="PTHR46343">
    <property type="entry name" value="HYR DOMAIN-CONTAINING PROTEIN"/>
    <property type="match status" value="1"/>
</dbReference>
<gene>
    <name evidence="3" type="ORF">AVEN_17648_1</name>
    <name evidence="4" type="ORF">AVEN_182651_1</name>
</gene>
<evidence type="ECO:0000313" key="5">
    <source>
        <dbReference type="Proteomes" id="UP000499080"/>
    </source>
</evidence>
<dbReference type="Pfam" id="PF02494">
    <property type="entry name" value="HYR"/>
    <property type="match status" value="1"/>
</dbReference>
<protein>
    <recommendedName>
        <fullName evidence="2">HYR domain-containing protein</fullName>
    </recommendedName>
</protein>
<dbReference type="Proteomes" id="UP000499080">
    <property type="component" value="Unassembled WGS sequence"/>
</dbReference>